<dbReference type="EMBL" id="ACGR01000024">
    <property type="protein sequence ID" value="EEJ60390.1"/>
    <property type="molecule type" value="Genomic_DNA"/>
</dbReference>
<evidence type="ECO:0000256" key="1">
    <source>
        <dbReference type="SAM" id="Phobius"/>
    </source>
</evidence>
<dbReference type="HOGENOM" id="CLU_3154173_0_0_9"/>
<feature type="transmembrane region" description="Helical" evidence="1">
    <location>
        <begin position="6"/>
        <end position="24"/>
    </location>
</feature>
<keyword evidence="1" id="KW-0472">Membrane</keyword>
<comment type="caution">
    <text evidence="2">The sequence shown here is derived from an EMBL/GenBank/DDBJ whole genome shotgun (WGS) entry which is preliminary data.</text>
</comment>
<gene>
    <name evidence="2" type="ORF">HMPREF0528_0412</name>
</gene>
<keyword evidence="1" id="KW-1133">Transmembrane helix</keyword>
<dbReference type="Proteomes" id="UP000003491">
    <property type="component" value="Unassembled WGS sequence"/>
</dbReference>
<feature type="transmembrane region" description="Helical" evidence="1">
    <location>
        <begin position="31"/>
        <end position="47"/>
    </location>
</feature>
<protein>
    <submittedName>
        <fullName evidence="2">Uncharacterized protein</fullName>
    </submittedName>
</protein>
<accession>C2E3T8</accession>
<keyword evidence="1" id="KW-0812">Transmembrane</keyword>
<reference evidence="2 3" key="1">
    <citation type="submission" date="2009-01" db="EMBL/GenBank/DDBJ databases">
        <authorList>
            <person name="Qin X."/>
            <person name="Bachman B."/>
            <person name="Battles P."/>
            <person name="Bell A."/>
            <person name="Bess C."/>
            <person name="Bickham C."/>
            <person name="Chaboub L."/>
            <person name="Chen D."/>
            <person name="Coyle M."/>
            <person name="Deiros D.R."/>
            <person name="Dinh H."/>
            <person name="Forbes L."/>
            <person name="Fowler G."/>
            <person name="Francisco L."/>
            <person name="Fu Q."/>
            <person name="Gubbala S."/>
            <person name="Hale W."/>
            <person name="Han Y."/>
            <person name="Hemphill L."/>
            <person name="Highlander S.K."/>
            <person name="Hirani K."/>
            <person name="Hogues M."/>
            <person name="Jackson L."/>
            <person name="Jakkamsetti A."/>
            <person name="Javaid M."/>
            <person name="Jiang H."/>
            <person name="Korchina V."/>
            <person name="Kovar C."/>
            <person name="Lara F."/>
            <person name="Lee S."/>
            <person name="Mata R."/>
            <person name="Mathew T."/>
            <person name="Moen C."/>
            <person name="Morales K."/>
            <person name="Munidasa M."/>
            <person name="Nazareth L."/>
            <person name="Ngo R."/>
            <person name="Nguyen L."/>
            <person name="Okwuonu G."/>
            <person name="Ongeri F."/>
            <person name="Patil S."/>
            <person name="Petrosino J."/>
            <person name="Pham C."/>
            <person name="Pham P."/>
            <person name="Pu L.-L."/>
            <person name="Puazo M."/>
            <person name="Raj R."/>
            <person name="Reid J."/>
            <person name="Rouhana J."/>
            <person name="Saada N."/>
            <person name="Shang Y."/>
            <person name="Simmons D."/>
            <person name="Thornton R."/>
            <person name="Warren J."/>
            <person name="Weissenberger G."/>
            <person name="Zhang J."/>
            <person name="Zhang L."/>
            <person name="Zhou C."/>
            <person name="Zhu D."/>
            <person name="Muzny D."/>
            <person name="Worley K."/>
            <person name="Gibbs R."/>
        </authorList>
    </citation>
    <scope>NUCLEOTIDE SEQUENCE [LARGE SCALE GENOMIC DNA]</scope>
    <source>
        <strain evidence="2 3">ATCC 33200</strain>
    </source>
</reference>
<evidence type="ECO:0000313" key="3">
    <source>
        <dbReference type="Proteomes" id="UP000003491"/>
    </source>
</evidence>
<proteinExistence type="predicted"/>
<sequence>MFDFVFWVLVIWFIINVIWMWFVLNKQSYQKSFAWINVAAVIIGFWVY</sequence>
<dbReference type="AlphaFoldDB" id="C2E3T8"/>
<name>C2E3T8_LACJH</name>
<evidence type="ECO:0000313" key="2">
    <source>
        <dbReference type="EMBL" id="EEJ60390.1"/>
    </source>
</evidence>
<organism evidence="2 3">
    <name type="scientific">Lactobacillus johnsonii ATCC 33200</name>
    <dbReference type="NCBI Taxonomy" id="525330"/>
    <lineage>
        <taxon>Bacteria</taxon>
        <taxon>Bacillati</taxon>
        <taxon>Bacillota</taxon>
        <taxon>Bacilli</taxon>
        <taxon>Lactobacillales</taxon>
        <taxon>Lactobacillaceae</taxon>
        <taxon>Lactobacillus</taxon>
    </lineage>
</organism>